<dbReference type="Proteomes" id="UP000295620">
    <property type="component" value="Unassembled WGS sequence"/>
</dbReference>
<dbReference type="InterPro" id="IPR036388">
    <property type="entry name" value="WH-like_DNA-bd_sf"/>
</dbReference>
<feature type="transmembrane region" description="Helical" evidence="4">
    <location>
        <begin position="282"/>
        <end position="302"/>
    </location>
</feature>
<keyword evidence="3" id="KW-0804">Transcription</keyword>
<keyword evidence="7" id="KW-1185">Reference proteome</keyword>
<dbReference type="SUPFAM" id="SSF46894">
    <property type="entry name" value="C-terminal effector domain of the bipartite response regulators"/>
    <property type="match status" value="1"/>
</dbReference>
<organism evidence="6 7">
    <name type="scientific">Pedobacter metabolipauper</name>
    <dbReference type="NCBI Taxonomy" id="425513"/>
    <lineage>
        <taxon>Bacteria</taxon>
        <taxon>Pseudomonadati</taxon>
        <taxon>Bacteroidota</taxon>
        <taxon>Sphingobacteriia</taxon>
        <taxon>Sphingobacteriales</taxon>
        <taxon>Sphingobacteriaceae</taxon>
        <taxon>Pedobacter</taxon>
    </lineage>
</organism>
<feature type="domain" description="HTH luxR-type" evidence="5">
    <location>
        <begin position="402"/>
        <end position="466"/>
    </location>
</feature>
<dbReference type="EMBL" id="SNYC01000003">
    <property type="protein sequence ID" value="TDQ11775.1"/>
    <property type="molecule type" value="Genomic_DNA"/>
</dbReference>
<dbReference type="PROSITE" id="PS50043">
    <property type="entry name" value="HTH_LUXR_2"/>
    <property type="match status" value="1"/>
</dbReference>
<evidence type="ECO:0000313" key="6">
    <source>
        <dbReference type="EMBL" id="TDQ11775.1"/>
    </source>
</evidence>
<dbReference type="InterPro" id="IPR016032">
    <property type="entry name" value="Sig_transdc_resp-reg_C-effctor"/>
</dbReference>
<dbReference type="AlphaFoldDB" id="A0A4R6T098"/>
<dbReference type="GO" id="GO:0006355">
    <property type="term" value="P:regulation of DNA-templated transcription"/>
    <property type="evidence" value="ECO:0007669"/>
    <property type="project" value="InterPro"/>
</dbReference>
<reference evidence="6 7" key="1">
    <citation type="submission" date="2019-03" db="EMBL/GenBank/DDBJ databases">
        <title>Genomic Encyclopedia of Archaeal and Bacterial Type Strains, Phase II (KMG-II): from individual species to whole genera.</title>
        <authorList>
            <person name="Goeker M."/>
        </authorList>
    </citation>
    <scope>NUCLEOTIDE SEQUENCE [LARGE SCALE GENOMIC DNA]</scope>
    <source>
        <strain evidence="6 7">DSM 19035</strain>
    </source>
</reference>
<keyword evidence="4" id="KW-0812">Transmembrane</keyword>
<comment type="caution">
    <text evidence="6">The sequence shown here is derived from an EMBL/GenBank/DDBJ whole genome shotgun (WGS) entry which is preliminary data.</text>
</comment>
<name>A0A4R6T098_9SPHI</name>
<dbReference type="PROSITE" id="PS51257">
    <property type="entry name" value="PROKAR_LIPOPROTEIN"/>
    <property type="match status" value="1"/>
</dbReference>
<keyword evidence="4" id="KW-0472">Membrane</keyword>
<keyword evidence="2" id="KW-0238">DNA-binding</keyword>
<dbReference type="InterPro" id="IPR000792">
    <property type="entry name" value="Tscrpt_reg_LuxR_C"/>
</dbReference>
<feature type="transmembrane region" description="Helical" evidence="4">
    <location>
        <begin position="341"/>
        <end position="362"/>
    </location>
</feature>
<keyword evidence="1" id="KW-0805">Transcription regulation</keyword>
<dbReference type="PRINTS" id="PR00038">
    <property type="entry name" value="HTHLUXR"/>
</dbReference>
<feature type="transmembrane region" description="Helical" evidence="4">
    <location>
        <begin position="309"/>
        <end position="329"/>
    </location>
</feature>
<keyword evidence="4" id="KW-1133">Transmembrane helix</keyword>
<dbReference type="PANTHER" id="PTHR44688">
    <property type="entry name" value="DNA-BINDING TRANSCRIPTIONAL ACTIVATOR DEVR_DOSR"/>
    <property type="match status" value="1"/>
</dbReference>
<protein>
    <submittedName>
        <fullName evidence="6">7TM protein involved in diverse intracellular signaling</fullName>
    </submittedName>
</protein>
<evidence type="ECO:0000313" key="7">
    <source>
        <dbReference type="Proteomes" id="UP000295620"/>
    </source>
</evidence>
<evidence type="ECO:0000256" key="4">
    <source>
        <dbReference type="SAM" id="Phobius"/>
    </source>
</evidence>
<evidence type="ECO:0000256" key="3">
    <source>
        <dbReference type="ARBA" id="ARBA00023163"/>
    </source>
</evidence>
<feature type="transmembrane region" description="Helical" evidence="4">
    <location>
        <begin position="193"/>
        <end position="217"/>
    </location>
</feature>
<sequence>MTLLPKSTLLSILFLLITISCHANKSYSITYHHSNRNIDLKKVNLLNFQPLSNPHQLPVMDNNGPYLFKISMPDKSSTEDCILLIENEHLDTVELYKKQADSLVLLAVKGNSFSHDDSRSGFPEFRLSGNLKEYYIKTTFKKDVSFTVQINTLAAVDKMIIKVFFLLGLYYGISLMFFFLNLCLFIYLRDKSFIYYCAFQLFIVLSIAYADGLLTFITPGPWMLNHADIPLHLGMAISGSLFAHTFLTTTYLHKKIWIVAGILTLILISFTLSIIFNNYFLFLTGELVTFIVLCFYWVAGLLQFKVNIYSRFFVIGYGAFLIFAIDYFILRKFGIFYLDVYSGQIKTGSIIEMLVLTIAIIFRIKTLREENLHYRLEIDQYMRRVFQLQTEATETINDLFRKVQLKYKLSDREIEVLHGITDGLTNNQIADKIFLSTSTIKFHTRNIFEKMEITNRTQALGRLHEH</sequence>
<dbReference type="SMART" id="SM00421">
    <property type="entry name" value="HTH_LUXR"/>
    <property type="match status" value="1"/>
</dbReference>
<gene>
    <name evidence="6" type="ORF">ATK78_0903</name>
</gene>
<dbReference type="PROSITE" id="PS00622">
    <property type="entry name" value="HTH_LUXR_1"/>
    <property type="match status" value="1"/>
</dbReference>
<feature type="transmembrane region" description="Helical" evidence="4">
    <location>
        <begin position="229"/>
        <end position="249"/>
    </location>
</feature>
<dbReference type="InterPro" id="IPR011623">
    <property type="entry name" value="7TMR_DISM_rcpt_extracell_dom1"/>
</dbReference>
<proteinExistence type="predicted"/>
<evidence type="ECO:0000256" key="2">
    <source>
        <dbReference type="ARBA" id="ARBA00023125"/>
    </source>
</evidence>
<dbReference type="GO" id="GO:0003677">
    <property type="term" value="F:DNA binding"/>
    <property type="evidence" value="ECO:0007669"/>
    <property type="project" value="UniProtKB-KW"/>
</dbReference>
<feature type="transmembrane region" description="Helical" evidence="4">
    <location>
        <begin position="163"/>
        <end position="186"/>
    </location>
</feature>
<evidence type="ECO:0000256" key="1">
    <source>
        <dbReference type="ARBA" id="ARBA00023015"/>
    </source>
</evidence>
<dbReference type="PANTHER" id="PTHR44688:SF16">
    <property type="entry name" value="DNA-BINDING TRANSCRIPTIONAL ACTIVATOR DEVR_DOSR"/>
    <property type="match status" value="1"/>
</dbReference>
<feature type="transmembrane region" description="Helical" evidence="4">
    <location>
        <begin position="256"/>
        <end position="276"/>
    </location>
</feature>
<dbReference type="Gene3D" id="1.10.10.10">
    <property type="entry name" value="Winged helix-like DNA-binding domain superfamily/Winged helix DNA-binding domain"/>
    <property type="match status" value="1"/>
</dbReference>
<dbReference type="CDD" id="cd06170">
    <property type="entry name" value="LuxR_C_like"/>
    <property type="match status" value="1"/>
</dbReference>
<evidence type="ECO:0000259" key="5">
    <source>
        <dbReference type="PROSITE" id="PS50043"/>
    </source>
</evidence>
<dbReference type="Pfam" id="PF00196">
    <property type="entry name" value="GerE"/>
    <property type="match status" value="1"/>
</dbReference>
<dbReference type="Pfam" id="PF07695">
    <property type="entry name" value="7TMR-DISM_7TM"/>
    <property type="match status" value="1"/>
</dbReference>
<accession>A0A4R6T098</accession>